<reference evidence="2" key="1">
    <citation type="submission" date="2021-01" db="EMBL/GenBank/DDBJ databases">
        <title>Whole genome shotgun sequence of Rugosimonospora africana NBRC 104875.</title>
        <authorList>
            <person name="Komaki H."/>
            <person name="Tamura T."/>
        </authorList>
    </citation>
    <scope>NUCLEOTIDE SEQUENCE</scope>
    <source>
        <strain evidence="2">NBRC 104875</strain>
    </source>
</reference>
<dbReference type="AlphaFoldDB" id="A0A8J3R404"/>
<evidence type="ECO:0000313" key="2">
    <source>
        <dbReference type="EMBL" id="GIH21062.1"/>
    </source>
</evidence>
<gene>
    <name evidence="2" type="ORF">Raf01_92340</name>
</gene>
<dbReference type="NCBIfam" id="TIGR03083">
    <property type="entry name" value="maleylpyruvate isomerase family mycothiol-dependent enzyme"/>
    <property type="match status" value="1"/>
</dbReference>
<organism evidence="2 3">
    <name type="scientific">Rugosimonospora africana</name>
    <dbReference type="NCBI Taxonomy" id="556532"/>
    <lineage>
        <taxon>Bacteria</taxon>
        <taxon>Bacillati</taxon>
        <taxon>Actinomycetota</taxon>
        <taxon>Actinomycetes</taxon>
        <taxon>Micromonosporales</taxon>
        <taxon>Micromonosporaceae</taxon>
        <taxon>Rugosimonospora</taxon>
    </lineage>
</organism>
<dbReference type="Proteomes" id="UP000642748">
    <property type="component" value="Unassembled WGS sequence"/>
</dbReference>
<dbReference type="InterPro" id="IPR034660">
    <property type="entry name" value="DinB/YfiT-like"/>
</dbReference>
<dbReference type="Pfam" id="PF11716">
    <property type="entry name" value="MDMPI_N"/>
    <property type="match status" value="1"/>
</dbReference>
<feature type="domain" description="Mycothiol-dependent maleylpyruvate isomerase metal-binding" evidence="1">
    <location>
        <begin position="11"/>
        <end position="128"/>
    </location>
</feature>
<accession>A0A8J3R404</accession>
<protein>
    <submittedName>
        <fullName evidence="2">TIGR03086 family protein</fullName>
    </submittedName>
</protein>
<dbReference type="Gene3D" id="1.20.120.450">
    <property type="entry name" value="dinb family like domain"/>
    <property type="match status" value="1"/>
</dbReference>
<dbReference type="InterPro" id="IPR017520">
    <property type="entry name" value="CHP03086"/>
</dbReference>
<dbReference type="RefSeq" id="WP_203924466.1">
    <property type="nucleotide sequence ID" value="NZ_BONZ01000115.1"/>
</dbReference>
<evidence type="ECO:0000259" key="1">
    <source>
        <dbReference type="Pfam" id="PF11716"/>
    </source>
</evidence>
<dbReference type="GO" id="GO:0046872">
    <property type="term" value="F:metal ion binding"/>
    <property type="evidence" value="ECO:0007669"/>
    <property type="project" value="InterPro"/>
</dbReference>
<comment type="caution">
    <text evidence="2">The sequence shown here is derived from an EMBL/GenBank/DDBJ whole genome shotgun (WGS) entry which is preliminary data.</text>
</comment>
<proteinExistence type="predicted"/>
<dbReference type="SUPFAM" id="SSF109854">
    <property type="entry name" value="DinB/YfiT-like putative metalloenzymes"/>
    <property type="match status" value="1"/>
</dbReference>
<name>A0A8J3R404_9ACTN</name>
<evidence type="ECO:0000313" key="3">
    <source>
        <dbReference type="Proteomes" id="UP000642748"/>
    </source>
</evidence>
<keyword evidence="3" id="KW-1185">Reference proteome</keyword>
<dbReference type="InterPro" id="IPR017517">
    <property type="entry name" value="Maleyloyr_isom"/>
</dbReference>
<sequence length="190" mass="20863">METSTLIVPAGVALADVVRNVRPDQLDEPTPCPDWTVRQLVNHLMFWAPVMERAARKDPVRPLSDLDQDLVVDDWRERCARLVDALAEAWSQPDAWIGTSRMTGPESPAAMFGGMVLCEFVLHGWDLARATGQELACAEATALGTYAVVEPMLVQGRSMGVFGPEVAVPETAPELWRVVAVSGRDPNWRA</sequence>
<dbReference type="InterPro" id="IPR024344">
    <property type="entry name" value="MDMPI_metal-binding"/>
</dbReference>
<dbReference type="NCBIfam" id="TIGR03086">
    <property type="entry name" value="TIGR03086 family metal-binding protein"/>
    <property type="match status" value="1"/>
</dbReference>
<dbReference type="EMBL" id="BONZ01000115">
    <property type="protein sequence ID" value="GIH21062.1"/>
    <property type="molecule type" value="Genomic_DNA"/>
</dbReference>